<reference evidence="12 13" key="1">
    <citation type="submission" date="2021-05" db="EMBL/GenBank/DDBJ databases">
        <title>Fusibacter ferrireducens sp. nov., an anaerobic, sulfur- and Fe-reducing bacterium isolated from the mangrove sediment.</title>
        <authorList>
            <person name="Qiu D."/>
        </authorList>
    </citation>
    <scope>NUCLEOTIDE SEQUENCE [LARGE SCALE GENOMIC DNA]</scope>
    <source>
        <strain evidence="12 13">DSM 12116</strain>
    </source>
</reference>
<dbReference type="InterPro" id="IPR025966">
    <property type="entry name" value="OppC_N"/>
</dbReference>
<dbReference type="Pfam" id="PF12911">
    <property type="entry name" value="OppC_N"/>
    <property type="match status" value="1"/>
</dbReference>
<feature type="transmembrane region" description="Helical" evidence="10">
    <location>
        <begin position="36"/>
        <end position="56"/>
    </location>
</feature>
<dbReference type="Proteomes" id="UP000746471">
    <property type="component" value="Unassembled WGS sequence"/>
</dbReference>
<dbReference type="SUPFAM" id="SSF161098">
    <property type="entry name" value="MetI-like"/>
    <property type="match status" value="1"/>
</dbReference>
<name>A0ABS5PSW0_9FIRM</name>
<evidence type="ECO:0000313" key="12">
    <source>
        <dbReference type="EMBL" id="MBS7527641.1"/>
    </source>
</evidence>
<evidence type="ECO:0000256" key="2">
    <source>
        <dbReference type="ARBA" id="ARBA00022448"/>
    </source>
</evidence>
<evidence type="ECO:0000256" key="7">
    <source>
        <dbReference type="ARBA" id="ARBA00022989"/>
    </source>
</evidence>
<protein>
    <submittedName>
        <fullName evidence="12">ABC transporter permease</fullName>
    </submittedName>
</protein>
<keyword evidence="4 10" id="KW-0812">Transmembrane</keyword>
<keyword evidence="6" id="KW-0653">Protein transport</keyword>
<feature type="transmembrane region" description="Helical" evidence="10">
    <location>
        <begin position="178"/>
        <end position="203"/>
    </location>
</feature>
<dbReference type="InterPro" id="IPR000515">
    <property type="entry name" value="MetI-like"/>
</dbReference>
<accession>A0ABS5PSW0</accession>
<dbReference type="EMBL" id="JAHBCL010000023">
    <property type="protein sequence ID" value="MBS7527641.1"/>
    <property type="molecule type" value="Genomic_DNA"/>
</dbReference>
<comment type="subcellular location">
    <subcellularLocation>
        <location evidence="1 10">Cell membrane</location>
        <topology evidence="1 10">Multi-pass membrane protein</topology>
    </subcellularLocation>
</comment>
<dbReference type="CDD" id="cd06261">
    <property type="entry name" value="TM_PBP2"/>
    <property type="match status" value="1"/>
</dbReference>
<evidence type="ECO:0000256" key="9">
    <source>
        <dbReference type="ARBA" id="ARBA00024202"/>
    </source>
</evidence>
<evidence type="ECO:0000256" key="4">
    <source>
        <dbReference type="ARBA" id="ARBA00022692"/>
    </source>
</evidence>
<feature type="domain" description="ABC transmembrane type-1" evidence="11">
    <location>
        <begin position="176"/>
        <end position="365"/>
    </location>
</feature>
<sequence length="378" mass="42355">MLQPIDDADRVLDYIGTAQQPYWREVWNRLKQIKTAVFGMIVIILLLICAVFIPFFSAVDYSDDNLDRVNMPPILQTVADSQGNTYFINKDYRIYRVQDGHIEALLTANKEDMMHALTYYGEDNAVMLDYSDKKNIRYYDADGNELVKGKTFWNQDNLFGTDAFGRDLFIRVVYGARISLLVAFVATVVNLFIGTLYGGISGFSGGQVDNLMMRFVDIISTIPLTLYVILIMVVVGAGIKSIILALSSVYWVGMARLVRGQVLSIKQQEFVLAARTLGTRNRTILLKHLLPNAIGPIIVNMTMLIPQAIFVEAFLSYIGLGVPRPMASWGTLCNDAVQTLSMYPYQLIAPAIAISITMFAFNFLGDGLRDAIDPRLKH</sequence>
<evidence type="ECO:0000259" key="11">
    <source>
        <dbReference type="PROSITE" id="PS50928"/>
    </source>
</evidence>
<keyword evidence="13" id="KW-1185">Reference proteome</keyword>
<gene>
    <name evidence="12" type="ORF">KHM83_13225</name>
</gene>
<comment type="caution">
    <text evidence="12">The sequence shown here is derived from an EMBL/GenBank/DDBJ whole genome shotgun (WGS) entry which is preliminary data.</text>
</comment>
<comment type="similarity">
    <text evidence="9">Belongs to the binding-protein-dependent transport system permease family. OppBC subfamily.</text>
</comment>
<evidence type="ECO:0000313" key="13">
    <source>
        <dbReference type="Proteomes" id="UP000746471"/>
    </source>
</evidence>
<keyword evidence="3" id="KW-1003">Cell membrane</keyword>
<feature type="transmembrane region" description="Helical" evidence="10">
    <location>
        <begin position="297"/>
        <end position="322"/>
    </location>
</feature>
<evidence type="ECO:0000256" key="3">
    <source>
        <dbReference type="ARBA" id="ARBA00022475"/>
    </source>
</evidence>
<evidence type="ECO:0000256" key="5">
    <source>
        <dbReference type="ARBA" id="ARBA00022856"/>
    </source>
</evidence>
<dbReference type="PANTHER" id="PTHR43386:SF24">
    <property type="entry name" value="OLIGOPEPTIDE TRANSPORT SYSTEM PERMEASE PROTEIN AMID"/>
    <property type="match status" value="1"/>
</dbReference>
<evidence type="ECO:0000256" key="6">
    <source>
        <dbReference type="ARBA" id="ARBA00022927"/>
    </source>
</evidence>
<keyword evidence="2 10" id="KW-0813">Transport</keyword>
<evidence type="ECO:0000256" key="1">
    <source>
        <dbReference type="ARBA" id="ARBA00004651"/>
    </source>
</evidence>
<feature type="transmembrane region" description="Helical" evidence="10">
    <location>
        <begin position="215"/>
        <end position="235"/>
    </location>
</feature>
<proteinExistence type="inferred from homology"/>
<dbReference type="InterPro" id="IPR050366">
    <property type="entry name" value="BP-dependent_transpt_permease"/>
</dbReference>
<keyword evidence="7 10" id="KW-1133">Transmembrane helix</keyword>
<organism evidence="12 13">
    <name type="scientific">Fusibacter paucivorans</name>
    <dbReference type="NCBI Taxonomy" id="76009"/>
    <lineage>
        <taxon>Bacteria</taxon>
        <taxon>Bacillati</taxon>
        <taxon>Bacillota</taxon>
        <taxon>Clostridia</taxon>
        <taxon>Eubacteriales</taxon>
        <taxon>Eubacteriales Family XII. Incertae Sedis</taxon>
        <taxon>Fusibacter</taxon>
    </lineage>
</organism>
<dbReference type="Pfam" id="PF00528">
    <property type="entry name" value="BPD_transp_1"/>
    <property type="match status" value="1"/>
</dbReference>
<dbReference type="PROSITE" id="PS50928">
    <property type="entry name" value="ABC_TM1"/>
    <property type="match status" value="1"/>
</dbReference>
<keyword evidence="8 10" id="KW-0472">Membrane</keyword>
<keyword evidence="5" id="KW-0571">Peptide transport</keyword>
<dbReference type="PANTHER" id="PTHR43386">
    <property type="entry name" value="OLIGOPEPTIDE TRANSPORT SYSTEM PERMEASE PROTEIN APPC"/>
    <property type="match status" value="1"/>
</dbReference>
<dbReference type="Gene3D" id="1.10.3720.10">
    <property type="entry name" value="MetI-like"/>
    <property type="match status" value="1"/>
</dbReference>
<dbReference type="InterPro" id="IPR035906">
    <property type="entry name" value="MetI-like_sf"/>
</dbReference>
<feature type="transmembrane region" description="Helical" evidence="10">
    <location>
        <begin position="342"/>
        <end position="365"/>
    </location>
</feature>
<evidence type="ECO:0000256" key="8">
    <source>
        <dbReference type="ARBA" id="ARBA00023136"/>
    </source>
</evidence>
<evidence type="ECO:0000256" key="10">
    <source>
        <dbReference type="RuleBase" id="RU363032"/>
    </source>
</evidence>